<organism evidence="2 3">
    <name type="scientific">Devosia elaeis</name>
    <dbReference type="NCBI Taxonomy" id="1770058"/>
    <lineage>
        <taxon>Bacteria</taxon>
        <taxon>Pseudomonadati</taxon>
        <taxon>Pseudomonadota</taxon>
        <taxon>Alphaproteobacteria</taxon>
        <taxon>Hyphomicrobiales</taxon>
        <taxon>Devosiaceae</taxon>
        <taxon>Devosia</taxon>
    </lineage>
</organism>
<evidence type="ECO:0000313" key="2">
    <source>
        <dbReference type="EMBL" id="OAM77700.1"/>
    </source>
</evidence>
<dbReference type="OrthoDB" id="7997871at2"/>
<gene>
    <name evidence="2" type="ORF">A3840_08700</name>
</gene>
<evidence type="ECO:0000313" key="3">
    <source>
        <dbReference type="Proteomes" id="UP000078389"/>
    </source>
</evidence>
<keyword evidence="3" id="KW-1185">Reference proteome</keyword>
<protein>
    <recommendedName>
        <fullName evidence="4">Head-tail adaptor protein</fullName>
    </recommendedName>
</protein>
<dbReference type="InterPro" id="IPR038666">
    <property type="entry name" value="SSP1_head-tail_sf"/>
</dbReference>
<dbReference type="InterPro" id="IPR008767">
    <property type="entry name" value="Phage_SPP1_head-tail_adaptor"/>
</dbReference>
<dbReference type="STRING" id="1770058.A3840_08700"/>
<proteinExistence type="predicted"/>
<dbReference type="AlphaFoldDB" id="A0A178HZ05"/>
<reference evidence="2 3" key="1">
    <citation type="submission" date="2016-03" db="EMBL/GenBank/DDBJ databases">
        <title>Genome sequencing of Devosia sp. S37.</title>
        <authorList>
            <person name="Mohd Nor M."/>
        </authorList>
    </citation>
    <scope>NUCLEOTIDE SEQUENCE [LARGE SCALE GENOMIC DNA]</scope>
    <source>
        <strain evidence="2 3">S37</strain>
    </source>
</reference>
<dbReference type="Proteomes" id="UP000078389">
    <property type="component" value="Unassembled WGS sequence"/>
</dbReference>
<feature type="region of interest" description="Disordered" evidence="1">
    <location>
        <begin position="1"/>
        <end position="32"/>
    </location>
</feature>
<dbReference type="EMBL" id="LVVY01000079">
    <property type="protein sequence ID" value="OAM77700.1"/>
    <property type="molecule type" value="Genomic_DNA"/>
</dbReference>
<comment type="caution">
    <text evidence="2">The sequence shown here is derived from an EMBL/GenBank/DDBJ whole genome shotgun (WGS) entry which is preliminary data.</text>
</comment>
<dbReference type="Pfam" id="PF05521">
    <property type="entry name" value="Phage_HCP"/>
    <property type="match status" value="1"/>
</dbReference>
<feature type="region of interest" description="Disordered" evidence="1">
    <location>
        <begin position="87"/>
        <end position="116"/>
    </location>
</feature>
<evidence type="ECO:0000256" key="1">
    <source>
        <dbReference type="SAM" id="MobiDB-lite"/>
    </source>
</evidence>
<dbReference type="Gene3D" id="2.40.10.270">
    <property type="entry name" value="Bacteriophage SPP1 head-tail adaptor protein"/>
    <property type="match status" value="1"/>
</dbReference>
<accession>A0A178HZ05</accession>
<name>A0A178HZ05_9HYPH</name>
<dbReference type="RefSeq" id="WP_067454941.1">
    <property type="nucleotide sequence ID" value="NZ_LVVY01000079.1"/>
</dbReference>
<sequence>MAKTPTSGLLRGRVHFQQRQVEPDPWGGPPREGEFATVFTCAAEFIALRGSETVIANRLQGIQPYIVRVRQSAASRQVDETWRIVDARAPQPTQPPDPPANGARVFAIKAPPTDPDQKRAWLDFLVEQGRLE</sequence>
<evidence type="ECO:0008006" key="4">
    <source>
        <dbReference type="Google" id="ProtNLM"/>
    </source>
</evidence>